<dbReference type="Proteomes" id="UP000294847">
    <property type="component" value="Chromosome 3"/>
</dbReference>
<dbReference type="EMBL" id="CP034206">
    <property type="protein sequence ID" value="QBZ60065.1"/>
    <property type="molecule type" value="Genomic_DNA"/>
</dbReference>
<sequence length="378" mass="43203">MIFIKCHRTLFHDCLHCRVEDWIGRTSNTPDKNKCCSNPHDFEMPPSPPVSSKRTSSPSKRRRPDDKVPINFDFDITPRPSRHLVFDIDELAMLEKPIRIKKPFFELLPIKARELYNSVFRMVDFAIAIVPIEAERAFGEYVRIAELPPTIFKGQKDVAKTKREFESLFEIVADANKCFTKGLSEFFWNIKIYAPLFKFAIRKTPGVSRYEIIFVRVLNLCLPPFGDGATCEFPKSYVAPPFSVSFKSTSSIAASRKKDNYIAAGKMVDFGLFMETKSTAFEKAISALILQLKQRSVNYSNYNPFRSLFLGVNIETKSPGAANNGLVQLALWTAICEIPMGDTIILTGAYKMLGVLRLFIHWVNEDLKKWFEKLLLRA</sequence>
<dbReference type="Pfam" id="PF20516">
    <property type="entry name" value="PDDEXK_12"/>
    <property type="match status" value="1"/>
</dbReference>
<feature type="region of interest" description="Disordered" evidence="1">
    <location>
        <begin position="39"/>
        <end position="70"/>
    </location>
</feature>
<gene>
    <name evidence="3" type="ORF">PoMZ_05035</name>
</gene>
<dbReference type="AlphaFoldDB" id="A0A4V1C6J1"/>
<evidence type="ECO:0000259" key="2">
    <source>
        <dbReference type="Pfam" id="PF20516"/>
    </source>
</evidence>
<evidence type="ECO:0000313" key="3">
    <source>
        <dbReference type="EMBL" id="QBZ60065.1"/>
    </source>
</evidence>
<accession>A0A4V1C6J1</accession>
<reference evidence="3 4" key="1">
    <citation type="journal article" date="2019" name="Mol. Biol. Evol.">
        <title>Blast fungal genomes show frequent chromosomal changes, gene gains and losses, and effector gene turnover.</title>
        <authorList>
            <person name="Gomez Luciano L.B."/>
            <person name="Jason Tsai I."/>
            <person name="Chuma I."/>
            <person name="Tosa Y."/>
            <person name="Chen Y.H."/>
            <person name="Li J.Y."/>
            <person name="Li M.Y."/>
            <person name="Jade Lu M.Y."/>
            <person name="Nakayashiki H."/>
            <person name="Li W.H."/>
        </authorList>
    </citation>
    <scope>NUCLEOTIDE SEQUENCE [LARGE SCALE GENOMIC DNA]</scope>
    <source>
        <strain evidence="3">MZ5-1-6</strain>
    </source>
</reference>
<evidence type="ECO:0000256" key="1">
    <source>
        <dbReference type="SAM" id="MobiDB-lite"/>
    </source>
</evidence>
<dbReference type="InterPro" id="IPR046797">
    <property type="entry name" value="PDDEXK_12"/>
</dbReference>
<evidence type="ECO:0000313" key="4">
    <source>
        <dbReference type="Proteomes" id="UP000294847"/>
    </source>
</evidence>
<organism evidence="3 4">
    <name type="scientific">Pyricularia oryzae</name>
    <name type="common">Rice blast fungus</name>
    <name type="synonym">Magnaporthe oryzae</name>
    <dbReference type="NCBI Taxonomy" id="318829"/>
    <lineage>
        <taxon>Eukaryota</taxon>
        <taxon>Fungi</taxon>
        <taxon>Dikarya</taxon>
        <taxon>Ascomycota</taxon>
        <taxon>Pezizomycotina</taxon>
        <taxon>Sordariomycetes</taxon>
        <taxon>Sordariomycetidae</taxon>
        <taxon>Magnaporthales</taxon>
        <taxon>Pyriculariaceae</taxon>
        <taxon>Pyricularia</taxon>
    </lineage>
</organism>
<proteinExistence type="predicted"/>
<feature type="domain" description="PD-(D/E)XK nuclease-like" evidence="2">
    <location>
        <begin position="158"/>
        <end position="334"/>
    </location>
</feature>
<protein>
    <recommendedName>
        <fullName evidence="2">PD-(D/E)XK nuclease-like domain-containing protein</fullName>
    </recommendedName>
</protein>
<name>A0A4V1C6J1_PYROR</name>